<evidence type="ECO:0000256" key="2">
    <source>
        <dbReference type="ARBA" id="ARBA00012224"/>
    </source>
</evidence>
<dbReference type="Proteomes" id="UP001320603">
    <property type="component" value="Chromosome"/>
</dbReference>
<dbReference type="GO" id="GO:0016829">
    <property type="term" value="F:lyase activity"/>
    <property type="evidence" value="ECO:0007669"/>
    <property type="project" value="UniProtKB-KW"/>
</dbReference>
<keyword evidence="4 7" id="KW-0456">Lyase</keyword>
<dbReference type="RefSeq" id="WP_251966259.1">
    <property type="nucleotide sequence ID" value="NZ_CP146284.1"/>
</dbReference>
<comment type="cofactor">
    <cofactor evidence="1">
        <name>pyridoxal 5'-phosphate</name>
        <dbReference type="ChEBI" id="CHEBI:597326"/>
    </cofactor>
</comment>
<evidence type="ECO:0000256" key="3">
    <source>
        <dbReference type="ARBA" id="ARBA00022898"/>
    </source>
</evidence>
<dbReference type="InterPro" id="IPR015422">
    <property type="entry name" value="PyrdxlP-dep_Trfase_small"/>
</dbReference>
<dbReference type="PANTHER" id="PTHR43525:SF1">
    <property type="entry name" value="PROTEIN MALY"/>
    <property type="match status" value="1"/>
</dbReference>
<dbReference type="EC" id="4.4.1.13" evidence="2"/>
<accession>A0ABZ2IPE6</accession>
<evidence type="ECO:0000256" key="4">
    <source>
        <dbReference type="ARBA" id="ARBA00023239"/>
    </source>
</evidence>
<gene>
    <name evidence="7" type="ORF">NEE14_000185</name>
</gene>
<dbReference type="InterPro" id="IPR015424">
    <property type="entry name" value="PyrdxlP-dep_Trfase"/>
</dbReference>
<name>A0ABZ2IPE6_9BACT</name>
<dbReference type="CDD" id="cd00609">
    <property type="entry name" value="AAT_like"/>
    <property type="match status" value="1"/>
</dbReference>
<keyword evidence="3" id="KW-0663">Pyridoxal phosphate</keyword>
<dbReference type="PANTHER" id="PTHR43525">
    <property type="entry name" value="PROTEIN MALY"/>
    <property type="match status" value="1"/>
</dbReference>
<protein>
    <recommendedName>
        <fullName evidence="2">cysteine-S-conjugate beta-lyase</fullName>
        <ecNumber evidence="2">4.4.1.13</ecNumber>
    </recommendedName>
</protein>
<dbReference type="SUPFAM" id="SSF53383">
    <property type="entry name" value="PLP-dependent transferases"/>
    <property type="match status" value="1"/>
</dbReference>
<evidence type="ECO:0000313" key="7">
    <source>
        <dbReference type="EMBL" id="WWV66447.1"/>
    </source>
</evidence>
<dbReference type="InterPro" id="IPR051798">
    <property type="entry name" value="Class-II_PLP-Dep_Aminotrans"/>
</dbReference>
<organism evidence="7 8">
    <name type="scientific">Parabacteroides absconsus</name>
    <dbReference type="NCBI Taxonomy" id="2951805"/>
    <lineage>
        <taxon>Bacteria</taxon>
        <taxon>Pseudomonadati</taxon>
        <taxon>Bacteroidota</taxon>
        <taxon>Bacteroidia</taxon>
        <taxon>Bacteroidales</taxon>
        <taxon>Tannerellaceae</taxon>
        <taxon>Parabacteroides</taxon>
    </lineage>
</organism>
<comment type="similarity">
    <text evidence="5">Belongs to the class-II pyridoxal-phosphate-dependent aminotransferase family. MalY/PatB cystathionine beta-lyase subfamily.</text>
</comment>
<sequence>MKHYNFDEVINRKGTSCVKYDGLKDAYQGKENLIPLWVADMDFATPDFIIDALKKRCEHPIFGYTFDDDEYYASILTWLHYKYNWKAEREWITYIPGIVKGIGLAVQCFTQPGDKVIIQPPVYHPFRLVPTRMGREVVYNPLKLEDGVYKMDFEQLESLIDKDCKMLILSNPHNPGGIVWEKEALVKLAQICSAHGILVISDEIHAELTYPQFRHHPFATVSPEAAACSVTFMAPSKTFNIAGIVSSYAIVPDAQLREKFYSFLEAGELNAGTIFAFTATKAAYTYGAEWLQQMRSYVIENVNFVDEYLKKNIPQIKAYRPQASFLIWLDCRELGLSQPDLVHLFEDKAGLALNDGTMFGKEGEGFMRLNVGCPRSILSKALESLKKAIG</sequence>
<dbReference type="NCBIfam" id="TIGR04350">
    <property type="entry name" value="C_S_lyase_PatB"/>
    <property type="match status" value="1"/>
</dbReference>
<dbReference type="Gene3D" id="3.90.1150.10">
    <property type="entry name" value="Aspartate Aminotransferase, domain 1"/>
    <property type="match status" value="1"/>
</dbReference>
<evidence type="ECO:0000256" key="1">
    <source>
        <dbReference type="ARBA" id="ARBA00001933"/>
    </source>
</evidence>
<evidence type="ECO:0000313" key="8">
    <source>
        <dbReference type="Proteomes" id="UP001320603"/>
    </source>
</evidence>
<dbReference type="InterPro" id="IPR027619">
    <property type="entry name" value="C-S_lyase_PatB-like"/>
</dbReference>
<evidence type="ECO:0000256" key="5">
    <source>
        <dbReference type="ARBA" id="ARBA00037974"/>
    </source>
</evidence>
<evidence type="ECO:0000259" key="6">
    <source>
        <dbReference type="Pfam" id="PF00155"/>
    </source>
</evidence>
<keyword evidence="8" id="KW-1185">Reference proteome</keyword>
<dbReference type="EMBL" id="CP146284">
    <property type="protein sequence ID" value="WWV66447.1"/>
    <property type="molecule type" value="Genomic_DNA"/>
</dbReference>
<feature type="domain" description="Aminotransferase class I/classII large" evidence="6">
    <location>
        <begin position="33"/>
        <end position="385"/>
    </location>
</feature>
<dbReference type="InterPro" id="IPR004839">
    <property type="entry name" value="Aminotransferase_I/II_large"/>
</dbReference>
<dbReference type="InterPro" id="IPR015421">
    <property type="entry name" value="PyrdxlP-dep_Trfase_major"/>
</dbReference>
<reference evidence="7 8" key="1">
    <citation type="submission" date="2024-02" db="EMBL/GenBank/DDBJ databases">
        <title>Whole genome sequencing of Parabacteroides sp. AD58.</title>
        <authorList>
            <person name="Chaplin A.V."/>
            <person name="Pikina A.P."/>
            <person name="Sokolova S.R."/>
            <person name="Korostin D.O."/>
            <person name="Efimov B.A."/>
        </authorList>
    </citation>
    <scope>NUCLEOTIDE SEQUENCE [LARGE SCALE GENOMIC DNA]</scope>
    <source>
        <strain evidence="7 8">AD58</strain>
    </source>
</reference>
<dbReference type="Pfam" id="PF00155">
    <property type="entry name" value="Aminotran_1_2"/>
    <property type="match status" value="1"/>
</dbReference>
<dbReference type="Gene3D" id="3.40.640.10">
    <property type="entry name" value="Type I PLP-dependent aspartate aminotransferase-like (Major domain)"/>
    <property type="match status" value="1"/>
</dbReference>
<proteinExistence type="inferred from homology"/>